<proteinExistence type="predicted"/>
<name>A0A2N9H6M8_FAGSY</name>
<sequence length="205" mass="22338">MSKNKVKARTRSWISSRGSWRRGPHCRSSLLLNGGDDAPRGSAVRCLQILATSLRSVPILNSSKYLEVENLGVARGGRRNESSVKEPEDSIANVGKLGFDLGSVGTNHGDVALVALALLLLLDDAQEAWRCSAFKSRRPPYDRCRMSLVSKSLRIPLQMLESSNSILDMVVTDHEDVILVATALLLLLDGGDDAPRGSALRYLQI</sequence>
<gene>
    <name evidence="2" type="ORF">FSB_LOCUS35634</name>
</gene>
<organism evidence="2">
    <name type="scientific">Fagus sylvatica</name>
    <name type="common">Beechnut</name>
    <dbReference type="NCBI Taxonomy" id="28930"/>
    <lineage>
        <taxon>Eukaryota</taxon>
        <taxon>Viridiplantae</taxon>
        <taxon>Streptophyta</taxon>
        <taxon>Embryophyta</taxon>
        <taxon>Tracheophyta</taxon>
        <taxon>Spermatophyta</taxon>
        <taxon>Magnoliopsida</taxon>
        <taxon>eudicotyledons</taxon>
        <taxon>Gunneridae</taxon>
        <taxon>Pentapetalae</taxon>
        <taxon>rosids</taxon>
        <taxon>fabids</taxon>
        <taxon>Fagales</taxon>
        <taxon>Fagaceae</taxon>
        <taxon>Fagus</taxon>
    </lineage>
</organism>
<accession>A0A2N9H6M8</accession>
<dbReference type="EMBL" id="OIVN01002957">
    <property type="protein sequence ID" value="SPD07752.1"/>
    <property type="molecule type" value="Genomic_DNA"/>
</dbReference>
<feature type="region of interest" description="Disordered" evidence="1">
    <location>
        <begin position="1"/>
        <end position="23"/>
    </location>
</feature>
<reference evidence="2" key="1">
    <citation type="submission" date="2018-02" db="EMBL/GenBank/DDBJ databases">
        <authorList>
            <person name="Cohen D.B."/>
            <person name="Kent A.D."/>
        </authorList>
    </citation>
    <scope>NUCLEOTIDE SEQUENCE</scope>
</reference>
<evidence type="ECO:0000313" key="2">
    <source>
        <dbReference type="EMBL" id="SPD07752.1"/>
    </source>
</evidence>
<protein>
    <submittedName>
        <fullName evidence="2">Uncharacterized protein</fullName>
    </submittedName>
</protein>
<dbReference type="AlphaFoldDB" id="A0A2N9H6M8"/>
<feature type="compositionally biased region" description="Basic residues" evidence="1">
    <location>
        <begin position="1"/>
        <end position="10"/>
    </location>
</feature>
<evidence type="ECO:0000256" key="1">
    <source>
        <dbReference type="SAM" id="MobiDB-lite"/>
    </source>
</evidence>